<gene>
    <name evidence="1" type="ORF">LCGC14_3076580</name>
</gene>
<evidence type="ECO:0000313" key="1">
    <source>
        <dbReference type="EMBL" id="KKK55236.1"/>
    </source>
</evidence>
<accession>A0A0F8Z569</accession>
<organism evidence="1">
    <name type="scientific">marine sediment metagenome</name>
    <dbReference type="NCBI Taxonomy" id="412755"/>
    <lineage>
        <taxon>unclassified sequences</taxon>
        <taxon>metagenomes</taxon>
        <taxon>ecological metagenomes</taxon>
    </lineage>
</organism>
<reference evidence="1" key="1">
    <citation type="journal article" date="2015" name="Nature">
        <title>Complex archaea that bridge the gap between prokaryotes and eukaryotes.</title>
        <authorList>
            <person name="Spang A."/>
            <person name="Saw J.H."/>
            <person name="Jorgensen S.L."/>
            <person name="Zaremba-Niedzwiedzka K."/>
            <person name="Martijn J."/>
            <person name="Lind A.E."/>
            <person name="van Eijk R."/>
            <person name="Schleper C."/>
            <person name="Guy L."/>
            <person name="Ettema T.J."/>
        </authorList>
    </citation>
    <scope>NUCLEOTIDE SEQUENCE</scope>
</reference>
<feature type="non-terminal residue" evidence="1">
    <location>
        <position position="173"/>
    </location>
</feature>
<dbReference type="EMBL" id="LAZR01065593">
    <property type="protein sequence ID" value="KKK55236.1"/>
    <property type="molecule type" value="Genomic_DNA"/>
</dbReference>
<comment type="caution">
    <text evidence="1">The sequence shown here is derived from an EMBL/GenBank/DDBJ whole genome shotgun (WGS) entry which is preliminary data.</text>
</comment>
<protein>
    <submittedName>
        <fullName evidence="1">Uncharacterized protein</fullName>
    </submittedName>
</protein>
<sequence length="173" mass="19675">MPLVDDNSGLSPVSLAVYRDGRFILYYSPGELYCFDRRGIPLWSISELPGLEGNEPLPQTAKLAVDSGKGLIFISDQMGRRIIKLLDRLFCDDLGLVNKREEELIALNREQRRSHNAEPIAHKALLYEQAGALEMSRLLWERVLDLDPMHDQAALKLDRLEIEVMTMNAARLK</sequence>
<name>A0A0F8Z569_9ZZZZ</name>
<proteinExistence type="predicted"/>
<dbReference type="AlphaFoldDB" id="A0A0F8Z569"/>